<feature type="transmembrane region" description="Helical" evidence="1">
    <location>
        <begin position="20"/>
        <end position="41"/>
    </location>
</feature>
<dbReference type="PANTHER" id="PTHR36834">
    <property type="entry name" value="MEMBRANE PROTEIN-RELATED"/>
    <property type="match status" value="1"/>
</dbReference>
<keyword evidence="1" id="KW-0812">Transmembrane</keyword>
<dbReference type="PANTHER" id="PTHR36834:SF2">
    <property type="entry name" value="MEMBRANE PROTEIN"/>
    <property type="match status" value="1"/>
</dbReference>
<evidence type="ECO:0000313" key="3">
    <source>
        <dbReference type="EMBL" id="SHO60853.1"/>
    </source>
</evidence>
<dbReference type="STRING" id="1073327.SAMN04488108_1073"/>
<accession>A0A1M7Z7D9</accession>
<dbReference type="InterPro" id="IPR053150">
    <property type="entry name" value="Teicoplanin_resist-assoc"/>
</dbReference>
<dbReference type="AlphaFoldDB" id="A0A1M7Z7D9"/>
<dbReference type="OrthoDB" id="4822551at2"/>
<evidence type="ECO:0000256" key="1">
    <source>
        <dbReference type="SAM" id="Phobius"/>
    </source>
</evidence>
<feature type="transmembrane region" description="Helical" evidence="1">
    <location>
        <begin position="84"/>
        <end position="103"/>
    </location>
</feature>
<protein>
    <submittedName>
        <fullName evidence="3">Glycopeptide antibiotics resistance protein</fullName>
    </submittedName>
</protein>
<dbReference type="RefSeq" id="WP_083586378.1">
    <property type="nucleotide sequence ID" value="NZ_FRXN01000001.1"/>
</dbReference>
<organism evidence="3 4">
    <name type="scientific">Algoriphagus zhangzhouensis</name>
    <dbReference type="NCBI Taxonomy" id="1073327"/>
    <lineage>
        <taxon>Bacteria</taxon>
        <taxon>Pseudomonadati</taxon>
        <taxon>Bacteroidota</taxon>
        <taxon>Cytophagia</taxon>
        <taxon>Cytophagales</taxon>
        <taxon>Cyclobacteriaceae</taxon>
        <taxon>Algoriphagus</taxon>
    </lineage>
</organism>
<sequence length="174" mass="20071">MAKEIKQDYKQDQLTRVLLFIYLIVLAWIILFKMGVSFSYMEERRINLIPFANGYYSLTETIMNVVIFIPLGLYAGILFRRKTFAWVVLFFFLVSLIVESLQVIIKTGTFDITDLLTNTTGGIIGYLFIWLFEKIASSPLRVQKIMNILASLSTVIIISLLALLKLNMLPVRFQ</sequence>
<dbReference type="InterPro" id="IPR006976">
    <property type="entry name" value="VanZ-like"/>
</dbReference>
<keyword evidence="4" id="KW-1185">Reference proteome</keyword>
<name>A0A1M7Z7D9_9BACT</name>
<dbReference type="Proteomes" id="UP000184609">
    <property type="component" value="Unassembled WGS sequence"/>
</dbReference>
<keyword evidence="1" id="KW-0472">Membrane</keyword>
<dbReference type="Pfam" id="PF04892">
    <property type="entry name" value="VanZ"/>
    <property type="match status" value="1"/>
</dbReference>
<evidence type="ECO:0000313" key="4">
    <source>
        <dbReference type="Proteomes" id="UP000184609"/>
    </source>
</evidence>
<feature type="domain" description="VanZ-like" evidence="2">
    <location>
        <begin position="20"/>
        <end position="132"/>
    </location>
</feature>
<keyword evidence="1" id="KW-1133">Transmembrane helix</keyword>
<proteinExistence type="predicted"/>
<dbReference type="EMBL" id="FRXN01000001">
    <property type="protein sequence ID" value="SHO60853.1"/>
    <property type="molecule type" value="Genomic_DNA"/>
</dbReference>
<feature type="transmembrane region" description="Helical" evidence="1">
    <location>
        <begin position="115"/>
        <end position="133"/>
    </location>
</feature>
<evidence type="ECO:0000259" key="2">
    <source>
        <dbReference type="Pfam" id="PF04892"/>
    </source>
</evidence>
<gene>
    <name evidence="3" type="ORF">SAMN04488108_1073</name>
</gene>
<feature type="transmembrane region" description="Helical" evidence="1">
    <location>
        <begin position="61"/>
        <end position="79"/>
    </location>
</feature>
<feature type="transmembrane region" description="Helical" evidence="1">
    <location>
        <begin position="145"/>
        <end position="164"/>
    </location>
</feature>
<reference evidence="4" key="1">
    <citation type="submission" date="2016-12" db="EMBL/GenBank/DDBJ databases">
        <authorList>
            <person name="Varghese N."/>
            <person name="Submissions S."/>
        </authorList>
    </citation>
    <scope>NUCLEOTIDE SEQUENCE [LARGE SCALE GENOMIC DNA]</scope>
    <source>
        <strain evidence="4">DSM 25035</strain>
    </source>
</reference>